<gene>
    <name evidence="1" type="ORF">E1832_03985</name>
</gene>
<dbReference type="AlphaFoldDB" id="A0A4R5VH05"/>
<accession>A0A4R5VH05</accession>
<keyword evidence="2" id="KW-1185">Reference proteome</keyword>
<dbReference type="RefSeq" id="WP_133358442.1">
    <property type="nucleotide sequence ID" value="NZ_SMUV01000049.1"/>
</dbReference>
<dbReference type="EMBL" id="SMUV01000049">
    <property type="protein sequence ID" value="TDK51139.1"/>
    <property type="molecule type" value="Genomic_DNA"/>
</dbReference>
<dbReference type="Proteomes" id="UP000295301">
    <property type="component" value="Unassembled WGS sequence"/>
</dbReference>
<dbReference type="OrthoDB" id="7708873at2"/>
<reference evidence="1 2" key="1">
    <citation type="submission" date="2019-03" db="EMBL/GenBank/DDBJ databases">
        <title>Ruegeria lutea sp. nov., a novel strain, isolated from marine sediment, the Masan Bay, South Korea.</title>
        <authorList>
            <person name="Kim J."/>
            <person name="Kim D.-Y."/>
            <person name="Lee S.-S."/>
        </authorList>
    </citation>
    <scope>NUCLEOTIDE SEQUENCE [LARGE SCALE GENOMIC DNA]</scope>
    <source>
        <strain evidence="1 2">318-1</strain>
    </source>
</reference>
<proteinExistence type="predicted"/>
<name>A0A4R5VH05_9RHOB</name>
<comment type="caution">
    <text evidence="1">The sequence shown here is derived from an EMBL/GenBank/DDBJ whole genome shotgun (WGS) entry which is preliminary data.</text>
</comment>
<sequence length="118" mass="13262">MERELIAALRPLGAPVVWGVFSRDVGYPRLTLQRISTRSAHALDRRMGNETARVQINVLAQSYAGTAALSRRVSQTLTELRGGSVIRCYEISRRDSFEQTGGDVIRLQMLDVLVRYRA</sequence>
<protein>
    <submittedName>
        <fullName evidence="1">DUF3168 domain-containing protein</fullName>
    </submittedName>
</protein>
<organism evidence="1 2">
    <name type="scientific">Antarcticimicrobium luteum</name>
    <dbReference type="NCBI Taxonomy" id="2547397"/>
    <lineage>
        <taxon>Bacteria</taxon>
        <taxon>Pseudomonadati</taxon>
        <taxon>Pseudomonadota</taxon>
        <taxon>Alphaproteobacteria</taxon>
        <taxon>Rhodobacterales</taxon>
        <taxon>Paracoccaceae</taxon>
        <taxon>Antarcticimicrobium</taxon>
    </lineage>
</organism>
<evidence type="ECO:0000313" key="2">
    <source>
        <dbReference type="Proteomes" id="UP000295301"/>
    </source>
</evidence>
<evidence type="ECO:0000313" key="1">
    <source>
        <dbReference type="EMBL" id="TDK51139.1"/>
    </source>
</evidence>